<evidence type="ECO:0000256" key="10">
    <source>
        <dbReference type="SAM" id="MobiDB-lite"/>
    </source>
</evidence>
<dbReference type="InParanoid" id="A0A1W0VTY4"/>
<evidence type="ECO:0000256" key="1">
    <source>
        <dbReference type="ARBA" id="ARBA00004123"/>
    </source>
</evidence>
<evidence type="ECO:0000256" key="9">
    <source>
        <dbReference type="PROSITE-ProRule" id="PRU00024"/>
    </source>
</evidence>
<dbReference type="GO" id="GO:0008270">
    <property type="term" value="F:zinc ion binding"/>
    <property type="evidence" value="ECO:0007669"/>
    <property type="project" value="UniProtKB-KW"/>
</dbReference>
<keyword evidence="4 9" id="KW-0863">Zinc-finger</keyword>
<feature type="region of interest" description="Disordered" evidence="10">
    <location>
        <begin position="98"/>
        <end position="122"/>
    </location>
</feature>
<evidence type="ECO:0000256" key="5">
    <source>
        <dbReference type="ARBA" id="ARBA00022833"/>
    </source>
</evidence>
<keyword evidence="5" id="KW-0862">Zinc</keyword>
<dbReference type="Pfam" id="PF00643">
    <property type="entry name" value="zf-B_box"/>
    <property type="match status" value="1"/>
</dbReference>
<evidence type="ECO:0000256" key="7">
    <source>
        <dbReference type="ARBA" id="ARBA00023163"/>
    </source>
</evidence>
<dbReference type="GO" id="GO:0005634">
    <property type="term" value="C:nucleus"/>
    <property type="evidence" value="ECO:0007669"/>
    <property type="project" value="UniProtKB-SubCell"/>
</dbReference>
<sequence>MVAMAGEAKLCDVCDDPAKFFCPVDSAFLCGDCDVQIHEANLIACKHQRLMVGLMEDSQRTDGGVIALNCWLDSKGVMLNSIRGSSMAMGVASTPGGLGGGIREKQNQGKVVDPTHGESEEWPRLGAKTESNLSIHIQTFYNRGKTES</sequence>
<evidence type="ECO:0000259" key="11">
    <source>
        <dbReference type="PROSITE" id="PS50119"/>
    </source>
</evidence>
<evidence type="ECO:0000256" key="4">
    <source>
        <dbReference type="ARBA" id="ARBA00022771"/>
    </source>
</evidence>
<accession>A0A1W0VTY4</accession>
<evidence type="ECO:0000256" key="6">
    <source>
        <dbReference type="ARBA" id="ARBA00023015"/>
    </source>
</evidence>
<dbReference type="PROSITE" id="PS50119">
    <property type="entry name" value="ZF_BBOX"/>
    <property type="match status" value="1"/>
</dbReference>
<evidence type="ECO:0000256" key="2">
    <source>
        <dbReference type="ARBA" id="ARBA00022723"/>
    </source>
</evidence>
<evidence type="ECO:0000256" key="3">
    <source>
        <dbReference type="ARBA" id="ARBA00022737"/>
    </source>
</evidence>
<dbReference type="PANTHER" id="PTHR31832">
    <property type="entry name" value="B-BOX ZINC FINGER PROTEIN 22"/>
    <property type="match status" value="1"/>
</dbReference>
<dbReference type="AlphaFoldDB" id="A0A1W0VTY4"/>
<dbReference type="CDD" id="cd19821">
    <property type="entry name" value="Bbox1_BBX-like"/>
    <property type="match status" value="1"/>
</dbReference>
<dbReference type="SMART" id="SM00336">
    <property type="entry name" value="BBOX"/>
    <property type="match status" value="1"/>
</dbReference>
<feature type="domain" description="B box-type" evidence="11">
    <location>
        <begin position="6"/>
        <end position="52"/>
    </location>
</feature>
<reference evidence="12 13" key="1">
    <citation type="journal article" date="2009" name="Nature">
        <title>The Sorghum bicolor genome and the diversification of grasses.</title>
        <authorList>
            <person name="Paterson A.H."/>
            <person name="Bowers J.E."/>
            <person name="Bruggmann R."/>
            <person name="Dubchak I."/>
            <person name="Grimwood J."/>
            <person name="Gundlach H."/>
            <person name="Haberer G."/>
            <person name="Hellsten U."/>
            <person name="Mitros T."/>
            <person name="Poliakov A."/>
            <person name="Schmutz J."/>
            <person name="Spannagl M."/>
            <person name="Tang H."/>
            <person name="Wang X."/>
            <person name="Wicker T."/>
            <person name="Bharti A.K."/>
            <person name="Chapman J."/>
            <person name="Feltus F.A."/>
            <person name="Gowik U."/>
            <person name="Grigoriev I.V."/>
            <person name="Lyons E."/>
            <person name="Maher C.A."/>
            <person name="Martis M."/>
            <person name="Narechania A."/>
            <person name="Otillar R.P."/>
            <person name="Penning B.W."/>
            <person name="Salamov A.A."/>
            <person name="Wang Y."/>
            <person name="Zhang L."/>
            <person name="Carpita N.C."/>
            <person name="Freeling M."/>
            <person name="Gingle A.R."/>
            <person name="Hash C.T."/>
            <person name="Keller B."/>
            <person name="Klein P."/>
            <person name="Kresovich S."/>
            <person name="McCann M.C."/>
            <person name="Ming R."/>
            <person name="Peterson D.G."/>
            <person name="Mehboob-ur-Rahman"/>
            <person name="Ware D."/>
            <person name="Westhoff P."/>
            <person name="Mayer K.F."/>
            <person name="Messing J."/>
            <person name="Rokhsar D.S."/>
        </authorList>
    </citation>
    <scope>NUCLEOTIDE SEQUENCE [LARGE SCALE GENOMIC DNA]</scope>
    <source>
        <strain evidence="13">cv. BTx623</strain>
    </source>
</reference>
<dbReference type="Gramene" id="OQU76725">
    <property type="protein sequence ID" value="OQU76725"/>
    <property type="gene ID" value="SORBI_3010G195901"/>
</dbReference>
<keyword evidence="13" id="KW-1185">Reference proteome</keyword>
<keyword evidence="3" id="KW-0677">Repeat</keyword>
<proteinExistence type="predicted"/>
<gene>
    <name evidence="12" type="ORF">SORBI_3010G195901</name>
</gene>
<protein>
    <recommendedName>
        <fullName evidence="11">B box-type domain-containing protein</fullName>
    </recommendedName>
</protein>
<dbReference type="Proteomes" id="UP000000768">
    <property type="component" value="Chromosome 10"/>
</dbReference>
<keyword evidence="6" id="KW-0805">Transcription regulation</keyword>
<name>A0A1W0VTY4_SORBI</name>
<dbReference type="PANTHER" id="PTHR31832:SF41">
    <property type="entry name" value="B-BOX ZINC FINGER PROTEIN 24"/>
    <property type="match status" value="1"/>
</dbReference>
<comment type="subcellular location">
    <subcellularLocation>
        <location evidence="1">Nucleus</location>
    </subcellularLocation>
</comment>
<reference evidence="13" key="2">
    <citation type="journal article" date="2018" name="Plant J.">
        <title>The Sorghum bicolor reference genome: improved assembly, gene annotations, a transcriptome atlas, and signatures of genome organization.</title>
        <authorList>
            <person name="McCormick R.F."/>
            <person name="Truong S.K."/>
            <person name="Sreedasyam A."/>
            <person name="Jenkins J."/>
            <person name="Shu S."/>
            <person name="Sims D."/>
            <person name="Kennedy M."/>
            <person name="Amirebrahimi M."/>
            <person name="Weers B.D."/>
            <person name="McKinley B."/>
            <person name="Mattison A."/>
            <person name="Morishige D.T."/>
            <person name="Grimwood J."/>
            <person name="Schmutz J."/>
            <person name="Mullet J.E."/>
        </authorList>
    </citation>
    <scope>NUCLEOTIDE SEQUENCE [LARGE SCALE GENOMIC DNA]</scope>
    <source>
        <strain evidence="13">cv. BTx623</strain>
    </source>
</reference>
<dbReference type="EMBL" id="CM000769">
    <property type="protein sequence ID" value="OQU76725.1"/>
    <property type="molecule type" value="Genomic_DNA"/>
</dbReference>
<organism evidence="12 13">
    <name type="scientific">Sorghum bicolor</name>
    <name type="common">Sorghum</name>
    <name type="synonym">Sorghum vulgare</name>
    <dbReference type="NCBI Taxonomy" id="4558"/>
    <lineage>
        <taxon>Eukaryota</taxon>
        <taxon>Viridiplantae</taxon>
        <taxon>Streptophyta</taxon>
        <taxon>Embryophyta</taxon>
        <taxon>Tracheophyta</taxon>
        <taxon>Spermatophyta</taxon>
        <taxon>Magnoliopsida</taxon>
        <taxon>Liliopsida</taxon>
        <taxon>Poales</taxon>
        <taxon>Poaceae</taxon>
        <taxon>PACMAD clade</taxon>
        <taxon>Panicoideae</taxon>
        <taxon>Andropogonodae</taxon>
        <taxon>Andropogoneae</taxon>
        <taxon>Sorghinae</taxon>
        <taxon>Sorghum</taxon>
    </lineage>
</organism>
<evidence type="ECO:0000313" key="13">
    <source>
        <dbReference type="Proteomes" id="UP000000768"/>
    </source>
</evidence>
<dbReference type="InterPro" id="IPR049808">
    <property type="entry name" value="CONSTANS-like_Bbox1"/>
</dbReference>
<dbReference type="InterPro" id="IPR051979">
    <property type="entry name" value="B-box_zinc_finger"/>
</dbReference>
<feature type="compositionally biased region" description="Basic and acidic residues" evidence="10">
    <location>
        <begin position="102"/>
        <end position="122"/>
    </location>
</feature>
<evidence type="ECO:0000256" key="8">
    <source>
        <dbReference type="ARBA" id="ARBA00023242"/>
    </source>
</evidence>
<keyword evidence="7" id="KW-0804">Transcription</keyword>
<dbReference type="InterPro" id="IPR000315">
    <property type="entry name" value="Znf_B-box"/>
</dbReference>
<keyword evidence="2" id="KW-0479">Metal-binding</keyword>
<evidence type="ECO:0000313" key="12">
    <source>
        <dbReference type="EMBL" id="OQU76725.1"/>
    </source>
</evidence>
<keyword evidence="8" id="KW-0539">Nucleus</keyword>